<dbReference type="SUPFAM" id="SSF81321">
    <property type="entry name" value="Family A G protein-coupled receptor-like"/>
    <property type="match status" value="1"/>
</dbReference>
<accession>A0A183ENL9</accession>
<protein>
    <submittedName>
        <fullName evidence="4">G_PROTEIN_RECEP_F1_2 domain-containing protein</fullName>
    </submittedName>
</protein>
<organism evidence="4">
    <name type="scientific">Gongylonema pulchrum</name>
    <dbReference type="NCBI Taxonomy" id="637853"/>
    <lineage>
        <taxon>Eukaryota</taxon>
        <taxon>Metazoa</taxon>
        <taxon>Ecdysozoa</taxon>
        <taxon>Nematoda</taxon>
        <taxon>Chromadorea</taxon>
        <taxon>Rhabditida</taxon>
        <taxon>Spirurina</taxon>
        <taxon>Spiruromorpha</taxon>
        <taxon>Spiruroidea</taxon>
        <taxon>Gongylonematidae</taxon>
        <taxon>Gongylonema</taxon>
    </lineage>
</organism>
<keyword evidence="1" id="KW-1133">Transmembrane helix</keyword>
<name>A0A183ENL9_9BILA</name>
<dbReference type="OrthoDB" id="5790572at2759"/>
<dbReference type="EMBL" id="UYRT01095389">
    <property type="protein sequence ID" value="VDN40219.1"/>
    <property type="molecule type" value="Genomic_DNA"/>
</dbReference>
<dbReference type="WBParaSite" id="GPUH_0002258701-mRNA-1">
    <property type="protein sequence ID" value="GPUH_0002258701-mRNA-1"/>
    <property type="gene ID" value="GPUH_0002258701"/>
</dbReference>
<dbReference type="AlphaFoldDB" id="A0A183ENL9"/>
<reference evidence="4" key="1">
    <citation type="submission" date="2016-06" db="UniProtKB">
        <authorList>
            <consortium name="WormBaseParasite"/>
        </authorList>
    </citation>
    <scope>IDENTIFICATION</scope>
</reference>
<dbReference type="Proteomes" id="UP000271098">
    <property type="component" value="Unassembled WGS sequence"/>
</dbReference>
<evidence type="ECO:0000313" key="3">
    <source>
        <dbReference type="Proteomes" id="UP000271098"/>
    </source>
</evidence>
<gene>
    <name evidence="2" type="ORF">GPUH_LOCUS22560</name>
</gene>
<dbReference type="PANTHER" id="PTHR46709">
    <property type="entry name" value="PROTEIN CBG23488-RELATED"/>
    <property type="match status" value="1"/>
</dbReference>
<dbReference type="Gene3D" id="1.20.1070.10">
    <property type="entry name" value="Rhodopsin 7-helix transmembrane proteins"/>
    <property type="match status" value="1"/>
</dbReference>
<dbReference type="PANTHER" id="PTHR46709:SF14">
    <property type="entry name" value="G-PROTEIN COUPLED RECEPTORS FAMILY 1 PROFILE DOMAIN-CONTAINING PROTEIN"/>
    <property type="match status" value="1"/>
</dbReference>
<feature type="transmembrane region" description="Helical" evidence="1">
    <location>
        <begin position="48"/>
        <end position="70"/>
    </location>
</feature>
<evidence type="ECO:0000256" key="1">
    <source>
        <dbReference type="SAM" id="Phobius"/>
    </source>
</evidence>
<evidence type="ECO:0000313" key="2">
    <source>
        <dbReference type="EMBL" id="VDN40219.1"/>
    </source>
</evidence>
<reference evidence="2 3" key="2">
    <citation type="submission" date="2018-11" db="EMBL/GenBank/DDBJ databases">
        <authorList>
            <consortium name="Pathogen Informatics"/>
        </authorList>
    </citation>
    <scope>NUCLEOTIDE SEQUENCE [LARGE SCALE GENOMIC DNA]</scope>
</reference>
<feature type="transmembrane region" description="Helical" evidence="1">
    <location>
        <begin position="82"/>
        <end position="111"/>
    </location>
</feature>
<evidence type="ECO:0000313" key="4">
    <source>
        <dbReference type="WBParaSite" id="GPUH_0002258701-mRNA-1"/>
    </source>
</evidence>
<keyword evidence="3" id="KW-1185">Reference proteome</keyword>
<sequence length="118" mass="12799">MMIMISSVSAHTLSTQNHSSGATLSGVSRADAELCGYSEECGFVRFTYVMLGSAIAACGCIFNVILIFALKRKTKPDVPPTLFPVVLALLDALICFFYIFLFGVDAAAIYLHHAVRLF</sequence>
<proteinExistence type="predicted"/>
<keyword evidence="1" id="KW-0472">Membrane</keyword>
<keyword evidence="1" id="KW-0812">Transmembrane</keyword>